<feature type="region of interest" description="Disordered" evidence="1">
    <location>
        <begin position="182"/>
        <end position="219"/>
    </location>
</feature>
<dbReference type="Proteomes" id="UP000094020">
    <property type="component" value="Chromosome 1"/>
</dbReference>
<dbReference type="EMBL" id="CP144519">
    <property type="protein sequence ID" value="WWC67385.1"/>
    <property type="molecule type" value="Genomic_DNA"/>
</dbReference>
<evidence type="ECO:0000256" key="1">
    <source>
        <dbReference type="SAM" id="MobiDB-lite"/>
    </source>
</evidence>
<reference evidence="3" key="2">
    <citation type="submission" date="2013-07" db="EMBL/GenBank/DDBJ databases">
        <authorList>
            <consortium name="The Broad Institute Genome Sequencing Platform"/>
            <person name="Cuomo C."/>
            <person name="Litvintseva A."/>
            <person name="Chen Y."/>
            <person name="Heitman J."/>
            <person name="Sun S."/>
            <person name="Springer D."/>
            <person name="Dromer F."/>
            <person name="Young S.K."/>
            <person name="Zeng Q."/>
            <person name="Gargeya S."/>
            <person name="Fitzgerald M."/>
            <person name="Abouelleil A."/>
            <person name="Alvarado L."/>
            <person name="Berlin A.M."/>
            <person name="Chapman S.B."/>
            <person name="Dewar J."/>
            <person name="Goldberg J."/>
            <person name="Griggs A."/>
            <person name="Gujja S."/>
            <person name="Hansen M."/>
            <person name="Howarth C."/>
            <person name="Imamovic A."/>
            <person name="Larimer J."/>
            <person name="McCowan C."/>
            <person name="Murphy C."/>
            <person name="Pearson M."/>
            <person name="Priest M."/>
            <person name="Roberts A."/>
            <person name="Saif S."/>
            <person name="Shea T."/>
            <person name="Sykes S."/>
            <person name="Wortman J."/>
            <person name="Nusbaum C."/>
            <person name="Birren B."/>
        </authorList>
    </citation>
    <scope>NUCLEOTIDE SEQUENCE</scope>
    <source>
        <strain evidence="3">CBS 10737</strain>
    </source>
</reference>
<sequence>MDSGKCCTAKYETRTSRDRKGHEVGKEFRYAGIEPKSEMTSWRRLEVNETENDDKTSIEEAIQWMDGNAQVVDEGETEFGPKWKKVARYRSNNLSDARLIVDWTNDKTDENFRGVFTFKELREQSERGRSSDWRYLEEALISLGGDDEILNFKNSTGDVSEEDQRAEWAEFVKQMRYRVGYNQKKCEVRPDDPVTLSPRRTLDPDGTDDSSKKVRFDVP</sequence>
<gene>
    <name evidence="2" type="ORF">I206_00030</name>
    <name evidence="3" type="ORF">I206_101293</name>
</gene>
<dbReference type="RefSeq" id="XP_019013953.1">
    <property type="nucleotide sequence ID" value="XM_019151815.1"/>
</dbReference>
<protein>
    <submittedName>
        <fullName evidence="2">Uncharacterized protein</fullName>
    </submittedName>
</protein>
<dbReference type="GeneID" id="30168399"/>
<accession>A0A1B9IB98</accession>
<name>A0A1B9IB98_9TREE</name>
<organism evidence="2">
    <name type="scientific">Kwoniella pini CBS 10737</name>
    <dbReference type="NCBI Taxonomy" id="1296096"/>
    <lineage>
        <taxon>Eukaryota</taxon>
        <taxon>Fungi</taxon>
        <taxon>Dikarya</taxon>
        <taxon>Basidiomycota</taxon>
        <taxon>Agaricomycotina</taxon>
        <taxon>Tremellomycetes</taxon>
        <taxon>Tremellales</taxon>
        <taxon>Cryptococcaceae</taxon>
        <taxon>Kwoniella</taxon>
    </lineage>
</organism>
<dbReference type="AlphaFoldDB" id="A0A1B9IB98"/>
<evidence type="ECO:0000313" key="2">
    <source>
        <dbReference type="EMBL" id="OCF52734.1"/>
    </source>
</evidence>
<evidence type="ECO:0000313" key="3">
    <source>
        <dbReference type="EMBL" id="WWC67385.1"/>
    </source>
</evidence>
<reference evidence="2" key="1">
    <citation type="submission" date="2013-07" db="EMBL/GenBank/DDBJ databases">
        <title>The Genome Sequence of Cryptococcus pinus CBS10737.</title>
        <authorList>
            <consortium name="The Broad Institute Genome Sequencing Platform"/>
            <person name="Cuomo C."/>
            <person name="Litvintseva A."/>
            <person name="Chen Y."/>
            <person name="Heitman J."/>
            <person name="Sun S."/>
            <person name="Springer D."/>
            <person name="Dromer F."/>
            <person name="Young S.K."/>
            <person name="Zeng Q."/>
            <person name="Gargeya S."/>
            <person name="Fitzgerald M."/>
            <person name="Abouelleil A."/>
            <person name="Alvarado L."/>
            <person name="Berlin A.M."/>
            <person name="Chapman S.B."/>
            <person name="Dewar J."/>
            <person name="Goldberg J."/>
            <person name="Griggs A."/>
            <person name="Gujja S."/>
            <person name="Hansen M."/>
            <person name="Howarth C."/>
            <person name="Imamovic A."/>
            <person name="Larimer J."/>
            <person name="McCowan C."/>
            <person name="Murphy C."/>
            <person name="Pearson M."/>
            <person name="Priest M."/>
            <person name="Roberts A."/>
            <person name="Saif S."/>
            <person name="Shea T."/>
            <person name="Sykes S."/>
            <person name="Wortman J."/>
            <person name="Nusbaum C."/>
            <person name="Birren B."/>
        </authorList>
    </citation>
    <scope>NUCLEOTIDE SEQUENCE [LARGE SCALE GENOMIC DNA]</scope>
    <source>
        <strain evidence="2">CBS 10737</strain>
    </source>
</reference>
<proteinExistence type="predicted"/>
<evidence type="ECO:0000313" key="4">
    <source>
        <dbReference type="Proteomes" id="UP000094020"/>
    </source>
</evidence>
<keyword evidence="4" id="KW-1185">Reference proteome</keyword>
<dbReference type="KEGG" id="kpin:30168399"/>
<feature type="compositionally biased region" description="Basic and acidic residues" evidence="1">
    <location>
        <begin position="209"/>
        <end position="219"/>
    </location>
</feature>
<dbReference type="EMBL" id="KI894007">
    <property type="protein sequence ID" value="OCF52734.1"/>
    <property type="molecule type" value="Genomic_DNA"/>
</dbReference>
<reference evidence="3" key="4">
    <citation type="submission" date="2024-02" db="EMBL/GenBank/DDBJ databases">
        <title>Comparative genomics of Cryptococcus and Kwoniella reveals pathogenesis evolution and contrasting modes of karyotype evolution via chromosome fusion or intercentromeric recombination.</title>
        <authorList>
            <person name="Coelho M.A."/>
            <person name="David-Palma M."/>
            <person name="Shea T."/>
            <person name="Bowers K."/>
            <person name="McGinley-Smith S."/>
            <person name="Mohammad A.W."/>
            <person name="Gnirke A."/>
            <person name="Yurkov A.M."/>
            <person name="Nowrousian M."/>
            <person name="Sun S."/>
            <person name="Cuomo C.A."/>
            <person name="Heitman J."/>
        </authorList>
    </citation>
    <scope>NUCLEOTIDE SEQUENCE</scope>
    <source>
        <strain evidence="3">CBS 10737</strain>
    </source>
</reference>
<reference evidence="2" key="3">
    <citation type="submission" date="2016-07" db="EMBL/GenBank/DDBJ databases">
        <title>Evolution of pathogenesis and genome organization in the Tremellales.</title>
        <authorList>
            <person name="Cuomo C."/>
            <person name="Litvintseva A."/>
            <person name="Heitman J."/>
            <person name="Chen Y."/>
            <person name="Sun S."/>
            <person name="Springer D."/>
            <person name="Dromer F."/>
            <person name="Young S."/>
            <person name="Zeng Q."/>
            <person name="Chapman S."/>
            <person name="Gujja S."/>
            <person name="Saif S."/>
            <person name="Birren B."/>
        </authorList>
    </citation>
    <scope>NUCLEOTIDE SEQUENCE</scope>
    <source>
        <strain evidence="2">CBS 10737</strain>
    </source>
</reference>